<dbReference type="InterPro" id="IPR001789">
    <property type="entry name" value="Sig_transdc_resp-reg_receiver"/>
</dbReference>
<accession>A0A2P8FGH8</accession>
<dbReference type="GO" id="GO:0003677">
    <property type="term" value="F:DNA binding"/>
    <property type="evidence" value="ECO:0007669"/>
    <property type="project" value="UniProtKB-KW"/>
</dbReference>
<dbReference type="Gene3D" id="1.10.10.10">
    <property type="entry name" value="Winged helix-like DNA-binding domain superfamily/Winged helix DNA-binding domain"/>
    <property type="match status" value="1"/>
</dbReference>
<keyword evidence="7" id="KW-1185">Reference proteome</keyword>
<feature type="modified residue" description="4-aspartylphosphate" evidence="3">
    <location>
        <position position="59"/>
    </location>
</feature>
<evidence type="ECO:0000313" key="6">
    <source>
        <dbReference type="EMBL" id="PSL20823.1"/>
    </source>
</evidence>
<dbReference type="PROSITE" id="PS50110">
    <property type="entry name" value="RESPONSE_REGULATORY"/>
    <property type="match status" value="1"/>
</dbReference>
<evidence type="ECO:0000259" key="4">
    <source>
        <dbReference type="PROSITE" id="PS50043"/>
    </source>
</evidence>
<keyword evidence="1 3" id="KW-0597">Phosphoprotein</keyword>
<protein>
    <submittedName>
        <fullName evidence="6">DNA-binding NarL/FixJ family response regulator</fullName>
    </submittedName>
</protein>
<proteinExistence type="predicted"/>
<evidence type="ECO:0000256" key="3">
    <source>
        <dbReference type="PROSITE-ProRule" id="PRU00169"/>
    </source>
</evidence>
<evidence type="ECO:0000256" key="2">
    <source>
        <dbReference type="ARBA" id="ARBA00023125"/>
    </source>
</evidence>
<feature type="domain" description="HTH luxR-type" evidence="4">
    <location>
        <begin position="151"/>
        <end position="216"/>
    </location>
</feature>
<gene>
    <name evidence="6" type="ORF">CLV60_12367</name>
</gene>
<dbReference type="Proteomes" id="UP000241964">
    <property type="component" value="Unassembled WGS sequence"/>
</dbReference>
<dbReference type="SMART" id="SM00421">
    <property type="entry name" value="HTH_LUXR"/>
    <property type="match status" value="1"/>
</dbReference>
<dbReference type="Gene3D" id="3.40.50.2300">
    <property type="match status" value="1"/>
</dbReference>
<evidence type="ECO:0000313" key="7">
    <source>
        <dbReference type="Proteomes" id="UP000241964"/>
    </source>
</evidence>
<dbReference type="InterPro" id="IPR000792">
    <property type="entry name" value="Tscrpt_reg_LuxR_C"/>
</dbReference>
<name>A0A2P8FGH8_9BACT</name>
<reference evidence="6 7" key="1">
    <citation type="submission" date="2018-03" db="EMBL/GenBank/DDBJ databases">
        <title>Genomic Encyclopedia of Archaeal and Bacterial Type Strains, Phase II (KMG-II): from individual species to whole genera.</title>
        <authorList>
            <person name="Goeker M."/>
        </authorList>
    </citation>
    <scope>NUCLEOTIDE SEQUENCE [LARGE SCALE GENOMIC DNA]</scope>
    <source>
        <strain evidence="6 7">DSM 29057</strain>
    </source>
</reference>
<dbReference type="GO" id="GO:0000160">
    <property type="term" value="P:phosphorelay signal transduction system"/>
    <property type="evidence" value="ECO:0007669"/>
    <property type="project" value="InterPro"/>
</dbReference>
<dbReference type="Pfam" id="PF00072">
    <property type="entry name" value="Response_reg"/>
    <property type="match status" value="1"/>
</dbReference>
<dbReference type="GO" id="GO:0006355">
    <property type="term" value="P:regulation of DNA-templated transcription"/>
    <property type="evidence" value="ECO:0007669"/>
    <property type="project" value="InterPro"/>
</dbReference>
<dbReference type="InterPro" id="IPR016032">
    <property type="entry name" value="Sig_transdc_resp-reg_C-effctor"/>
</dbReference>
<comment type="caution">
    <text evidence="6">The sequence shown here is derived from an EMBL/GenBank/DDBJ whole genome shotgun (WGS) entry which is preliminary data.</text>
</comment>
<organism evidence="6 7">
    <name type="scientific">Dyadobacter jiangsuensis</name>
    <dbReference type="NCBI Taxonomy" id="1591085"/>
    <lineage>
        <taxon>Bacteria</taxon>
        <taxon>Pseudomonadati</taxon>
        <taxon>Bacteroidota</taxon>
        <taxon>Cytophagia</taxon>
        <taxon>Cytophagales</taxon>
        <taxon>Spirosomataceae</taxon>
        <taxon>Dyadobacter</taxon>
    </lineage>
</organism>
<dbReference type="PANTHER" id="PTHR45566">
    <property type="entry name" value="HTH-TYPE TRANSCRIPTIONAL REGULATOR YHJB-RELATED"/>
    <property type="match status" value="1"/>
</dbReference>
<dbReference type="EMBL" id="PYAS01000023">
    <property type="protein sequence ID" value="PSL20823.1"/>
    <property type="molecule type" value="Genomic_DNA"/>
</dbReference>
<dbReference type="InterPro" id="IPR011006">
    <property type="entry name" value="CheY-like_superfamily"/>
</dbReference>
<dbReference type="InterPro" id="IPR058245">
    <property type="entry name" value="NreC/VraR/RcsB-like_REC"/>
</dbReference>
<evidence type="ECO:0000259" key="5">
    <source>
        <dbReference type="PROSITE" id="PS50110"/>
    </source>
</evidence>
<dbReference type="PROSITE" id="PS00622">
    <property type="entry name" value="HTH_LUXR_1"/>
    <property type="match status" value="1"/>
</dbReference>
<dbReference type="RefSeq" id="WP_106599373.1">
    <property type="nucleotide sequence ID" value="NZ_PYAS01000023.1"/>
</dbReference>
<dbReference type="SMART" id="SM00448">
    <property type="entry name" value="REC"/>
    <property type="match status" value="1"/>
</dbReference>
<dbReference type="OrthoDB" id="940555at2"/>
<dbReference type="PRINTS" id="PR00038">
    <property type="entry name" value="HTHLUXR"/>
</dbReference>
<feature type="domain" description="Response regulatory" evidence="5">
    <location>
        <begin position="8"/>
        <end position="124"/>
    </location>
</feature>
<dbReference type="InterPro" id="IPR051015">
    <property type="entry name" value="EvgA-like"/>
</dbReference>
<sequence>MQEDEQTKILLIDDHEIVLWALTAIVRESIPEASLFSASSFDQGLGIVAKSSIDLVVLDIDVPGGNSPKMIESLRNVYAPVRILVHSAMNEEDFSVKYLSAGADGFLSKSAPFNAIARAMRMVLNGEKYMSSQTQSYLAHNYLKSISHPNKHKEAAAITPREAEIIRLLLQGKWTKEIAGQLGIKWSTVSTHKLSIFEKFGVTNVIQLYRKIEKENPELLNIEVPKKA</sequence>
<dbReference type="CDD" id="cd17535">
    <property type="entry name" value="REC_NarL-like"/>
    <property type="match status" value="1"/>
</dbReference>
<dbReference type="PANTHER" id="PTHR45566:SF1">
    <property type="entry name" value="HTH-TYPE TRANSCRIPTIONAL REGULATOR YHJB-RELATED"/>
    <property type="match status" value="1"/>
</dbReference>
<dbReference type="SUPFAM" id="SSF52172">
    <property type="entry name" value="CheY-like"/>
    <property type="match status" value="1"/>
</dbReference>
<keyword evidence="2 6" id="KW-0238">DNA-binding</keyword>
<dbReference type="PROSITE" id="PS50043">
    <property type="entry name" value="HTH_LUXR_2"/>
    <property type="match status" value="1"/>
</dbReference>
<dbReference type="InterPro" id="IPR036388">
    <property type="entry name" value="WH-like_DNA-bd_sf"/>
</dbReference>
<dbReference type="AlphaFoldDB" id="A0A2P8FGH8"/>
<dbReference type="SUPFAM" id="SSF46894">
    <property type="entry name" value="C-terminal effector domain of the bipartite response regulators"/>
    <property type="match status" value="1"/>
</dbReference>
<dbReference type="Pfam" id="PF00196">
    <property type="entry name" value="GerE"/>
    <property type="match status" value="1"/>
</dbReference>
<dbReference type="CDD" id="cd06170">
    <property type="entry name" value="LuxR_C_like"/>
    <property type="match status" value="1"/>
</dbReference>
<evidence type="ECO:0000256" key="1">
    <source>
        <dbReference type="ARBA" id="ARBA00022553"/>
    </source>
</evidence>